<evidence type="ECO:0000313" key="3">
    <source>
        <dbReference type="EMBL" id="QHT92673.1"/>
    </source>
</evidence>
<evidence type="ECO:0000256" key="2">
    <source>
        <dbReference type="SAM" id="Phobius"/>
    </source>
</evidence>
<feature type="transmembrane region" description="Helical" evidence="2">
    <location>
        <begin position="209"/>
        <end position="227"/>
    </location>
</feature>
<protein>
    <submittedName>
        <fullName evidence="3">Uncharacterized protein</fullName>
    </submittedName>
</protein>
<feature type="compositionally biased region" description="Polar residues" evidence="1">
    <location>
        <begin position="38"/>
        <end position="59"/>
    </location>
</feature>
<feature type="compositionally biased region" description="Low complexity" evidence="1">
    <location>
        <begin position="16"/>
        <end position="29"/>
    </location>
</feature>
<evidence type="ECO:0000256" key="1">
    <source>
        <dbReference type="SAM" id="MobiDB-lite"/>
    </source>
</evidence>
<keyword evidence="2" id="KW-1133">Transmembrane helix</keyword>
<proteinExistence type="predicted"/>
<feature type="compositionally biased region" description="Basic residues" evidence="1">
    <location>
        <begin position="74"/>
        <end position="83"/>
    </location>
</feature>
<feature type="compositionally biased region" description="Basic and acidic residues" evidence="1">
    <location>
        <begin position="178"/>
        <end position="187"/>
    </location>
</feature>
<keyword evidence="2" id="KW-0812">Transmembrane</keyword>
<name>A0A6C0IMC1_9ZZZZ</name>
<keyword evidence="2" id="KW-0472">Membrane</keyword>
<dbReference type="AlphaFoldDB" id="A0A6C0IMC1"/>
<accession>A0A6C0IMC1</accession>
<organism evidence="3">
    <name type="scientific">viral metagenome</name>
    <dbReference type="NCBI Taxonomy" id="1070528"/>
    <lineage>
        <taxon>unclassified sequences</taxon>
        <taxon>metagenomes</taxon>
        <taxon>organismal metagenomes</taxon>
    </lineage>
</organism>
<reference evidence="3" key="1">
    <citation type="journal article" date="2020" name="Nature">
        <title>Giant virus diversity and host interactions through global metagenomics.</title>
        <authorList>
            <person name="Schulz F."/>
            <person name="Roux S."/>
            <person name="Paez-Espino D."/>
            <person name="Jungbluth S."/>
            <person name="Walsh D.A."/>
            <person name="Denef V.J."/>
            <person name="McMahon K.D."/>
            <person name="Konstantinidis K.T."/>
            <person name="Eloe-Fadrosh E.A."/>
            <person name="Kyrpides N.C."/>
            <person name="Woyke T."/>
        </authorList>
    </citation>
    <scope>NUCLEOTIDE SEQUENCE</scope>
    <source>
        <strain evidence="3">GVMAG-M-3300023184-89</strain>
    </source>
</reference>
<feature type="region of interest" description="Disordered" evidence="1">
    <location>
        <begin position="1"/>
        <end position="206"/>
    </location>
</feature>
<sequence>MGRNRSMRGGKLTGDSSYSSLIASSSDNSEFLSGQGGDYQQNLDRNNSPTSGEGNNIDMTQFKGLIPPGAYYGGKRRRGRKMRGGMGSLSDDSEAEKSDKAVALMETTGDDLDDAQKGGRRRRRMRGGESMTNDDHMNMAGGRRRRRKMRGGNDPLIPTEAMNPDTAPLSGGRRRRMRGGEYDRPAEAGDSDAMSTTGGRRRMSRRGGGVIATAALPFGLFGLQKYFQGRRSGSMSQRTRRHRR</sequence>
<dbReference type="EMBL" id="MN740193">
    <property type="protein sequence ID" value="QHT92673.1"/>
    <property type="molecule type" value="Genomic_DNA"/>
</dbReference>